<dbReference type="RefSeq" id="WP_022382268.1">
    <property type="nucleotide sequence ID" value="NZ_AP019697.1"/>
</dbReference>
<feature type="transmembrane region" description="Helical" evidence="6">
    <location>
        <begin position="174"/>
        <end position="193"/>
    </location>
</feature>
<dbReference type="GeneID" id="92715545"/>
<dbReference type="InterPro" id="IPR030191">
    <property type="entry name" value="CodB"/>
</dbReference>
<evidence type="ECO:0000256" key="3">
    <source>
        <dbReference type="ARBA" id="ARBA00022692"/>
    </source>
</evidence>
<dbReference type="PANTHER" id="PTHR30569:SF0">
    <property type="entry name" value="CYTOSINE PERMEASE"/>
    <property type="match status" value="1"/>
</dbReference>
<feature type="transmembrane region" description="Helical" evidence="6">
    <location>
        <begin position="283"/>
        <end position="301"/>
    </location>
</feature>
<dbReference type="Gene3D" id="1.10.4160.10">
    <property type="entry name" value="Hydantoin permease"/>
    <property type="match status" value="1"/>
</dbReference>
<dbReference type="EMBL" id="AP019697">
    <property type="protein sequence ID" value="BBK24381.1"/>
    <property type="molecule type" value="Genomic_DNA"/>
</dbReference>
<dbReference type="GO" id="GO:0005886">
    <property type="term" value="C:plasma membrane"/>
    <property type="evidence" value="ECO:0007669"/>
    <property type="project" value="TreeGrafter"/>
</dbReference>
<keyword evidence="3 6" id="KW-0812">Transmembrane</keyword>
<evidence type="ECO:0000256" key="6">
    <source>
        <dbReference type="SAM" id="Phobius"/>
    </source>
</evidence>
<gene>
    <name evidence="7" type="primary">cytX</name>
    <name evidence="7" type="ORF">Dia5BBH33_03160</name>
</gene>
<proteinExistence type="inferred from homology"/>
<dbReference type="InterPro" id="IPR001248">
    <property type="entry name" value="Pur-cyt_permease"/>
</dbReference>
<evidence type="ECO:0000256" key="4">
    <source>
        <dbReference type="ARBA" id="ARBA00022989"/>
    </source>
</evidence>
<dbReference type="KEGG" id="dho:Dia5BBH33_03160"/>
<dbReference type="InterPro" id="IPR012732">
    <property type="entry name" value="Thia_CytX"/>
</dbReference>
<accession>A0A8D5A123</accession>
<sequence length="392" mass="40805">MSENKTSVFSNGLLWFGAGISIAEILTGMLLAPLGLAKGLLAILIGHVIGGAVMFGAGLIGGRTGKSAMETVAISFGHQGARLFAGLNVIQLIGWTAVMIASAAAAANTLSGMGSSVWSVIIGAFIALWIVLGLKNLGKVNVVVIAALLLLTLVLSGVIFMGDHVPQAVGDMTLGAAIELTVAMPLSWLPVISDYTRIAEKPFKATAASCLAYFAASSWMFIIGMGAALYTGQDDIAQILLQAGMGLVGILIVLLSTVTTTFLDAFSAGVSGKTLISGLSEKALALIACAGGIGLAVMMDSSSFEEFLYFIGSVFAPMTAILLSDYFILKQDHSEESVDWLNLALWLAGFILYRQLLDVQTPLGITFPVIVLVMLASALVHKAVGARCVQSR</sequence>
<feature type="transmembrane region" description="Helical" evidence="6">
    <location>
        <begin position="12"/>
        <end position="34"/>
    </location>
</feature>
<name>A0A8D5A123_9FIRM</name>
<reference evidence="8" key="1">
    <citation type="submission" date="2019-05" db="EMBL/GenBank/DDBJ databases">
        <title>Complete genome sequencing of Dialister sp. strain 5BBH33.</title>
        <authorList>
            <person name="Sakamoto M."/>
            <person name="Murakami T."/>
            <person name="Mori H."/>
        </authorList>
    </citation>
    <scope>NUCLEOTIDE SEQUENCE [LARGE SCALE GENOMIC DNA]</scope>
    <source>
        <strain evidence="8">5BBH33</strain>
    </source>
</reference>
<evidence type="ECO:0000256" key="5">
    <source>
        <dbReference type="ARBA" id="ARBA00023136"/>
    </source>
</evidence>
<feature type="transmembrane region" description="Helical" evidence="6">
    <location>
        <begin position="40"/>
        <end position="62"/>
    </location>
</feature>
<feature type="transmembrane region" description="Helical" evidence="6">
    <location>
        <begin position="363"/>
        <end position="384"/>
    </location>
</feature>
<feature type="transmembrane region" description="Helical" evidence="6">
    <location>
        <begin position="83"/>
        <end position="105"/>
    </location>
</feature>
<feature type="transmembrane region" description="Helical" evidence="6">
    <location>
        <begin position="141"/>
        <end position="162"/>
    </location>
</feature>
<feature type="transmembrane region" description="Helical" evidence="6">
    <location>
        <begin position="236"/>
        <end position="263"/>
    </location>
</feature>
<evidence type="ECO:0000313" key="8">
    <source>
        <dbReference type="Proteomes" id="UP000320585"/>
    </source>
</evidence>
<keyword evidence="4 6" id="KW-1133">Transmembrane helix</keyword>
<dbReference type="GO" id="GO:0015209">
    <property type="term" value="F:cytosine transmembrane transporter activity"/>
    <property type="evidence" value="ECO:0007669"/>
    <property type="project" value="InterPro"/>
</dbReference>
<feature type="transmembrane region" description="Helical" evidence="6">
    <location>
        <begin position="307"/>
        <end position="328"/>
    </location>
</feature>
<evidence type="ECO:0000256" key="2">
    <source>
        <dbReference type="ARBA" id="ARBA00008974"/>
    </source>
</evidence>
<feature type="transmembrane region" description="Helical" evidence="6">
    <location>
        <begin position="117"/>
        <end position="134"/>
    </location>
</feature>
<keyword evidence="5 6" id="KW-0472">Membrane</keyword>
<evidence type="ECO:0000313" key="7">
    <source>
        <dbReference type="EMBL" id="BBK24381.1"/>
    </source>
</evidence>
<dbReference type="Pfam" id="PF02133">
    <property type="entry name" value="Transp_cyt_pur"/>
    <property type="match status" value="1"/>
</dbReference>
<feature type="transmembrane region" description="Helical" evidence="6">
    <location>
        <begin position="340"/>
        <end position="357"/>
    </location>
</feature>
<feature type="transmembrane region" description="Helical" evidence="6">
    <location>
        <begin position="205"/>
        <end position="230"/>
    </location>
</feature>
<protein>
    <submittedName>
        <fullName evidence="7">Hydrogenase expression protein</fullName>
    </submittedName>
</protein>
<dbReference type="PANTHER" id="PTHR30569">
    <property type="entry name" value="CYTOSINE TRANSPORTER CODB"/>
    <property type="match status" value="1"/>
</dbReference>
<dbReference type="OrthoDB" id="9780088at2"/>
<keyword evidence="8" id="KW-1185">Reference proteome</keyword>
<comment type="similarity">
    <text evidence="2">Belongs to the purine-cytosine permease (2.A.39) family.</text>
</comment>
<evidence type="ECO:0000256" key="1">
    <source>
        <dbReference type="ARBA" id="ARBA00004141"/>
    </source>
</evidence>
<organism evidence="7 8">
    <name type="scientific">Dialister hominis</name>
    <dbReference type="NCBI Taxonomy" id="2582419"/>
    <lineage>
        <taxon>Bacteria</taxon>
        <taxon>Bacillati</taxon>
        <taxon>Bacillota</taxon>
        <taxon>Negativicutes</taxon>
        <taxon>Veillonellales</taxon>
        <taxon>Veillonellaceae</taxon>
        <taxon>Dialister</taxon>
    </lineage>
</organism>
<dbReference type="AlphaFoldDB" id="A0A8D5A123"/>
<dbReference type="NCBIfam" id="TIGR02358">
    <property type="entry name" value="thia_cytX"/>
    <property type="match status" value="1"/>
</dbReference>
<dbReference type="Proteomes" id="UP000320585">
    <property type="component" value="Chromosome"/>
</dbReference>
<comment type="subcellular location">
    <subcellularLocation>
        <location evidence="1">Membrane</location>
        <topology evidence="1">Multi-pass membrane protein</topology>
    </subcellularLocation>
</comment>